<sequence length="63" mass="7154">MVPISRMCEKLTGSRQTRIYESGRSGDVRMSRLSPQRAVSVLDWKPTISLYKGLSRLIRGQSN</sequence>
<dbReference type="EMBL" id="JASKHM010000020">
    <property type="protein sequence ID" value="MEQ4486292.1"/>
    <property type="molecule type" value="Genomic_DNA"/>
</dbReference>
<dbReference type="Proteomes" id="UP001493487">
    <property type="component" value="Unassembled WGS sequence"/>
</dbReference>
<proteinExistence type="predicted"/>
<comment type="caution">
    <text evidence="1">The sequence shown here is derived from an EMBL/GenBank/DDBJ whole genome shotgun (WGS) entry which is preliminary data.</text>
</comment>
<dbReference type="Gene3D" id="3.90.25.10">
    <property type="entry name" value="UDP-galactose 4-epimerase, domain 1"/>
    <property type="match status" value="1"/>
</dbReference>
<dbReference type="InterPro" id="IPR036291">
    <property type="entry name" value="NAD(P)-bd_dom_sf"/>
</dbReference>
<dbReference type="RefSeq" id="WP_232189717.1">
    <property type="nucleotide sequence ID" value="NZ_JAIOAP010000022.1"/>
</dbReference>
<protein>
    <recommendedName>
        <fullName evidence="3">NAD(P)-binding domain-containing protein</fullName>
    </recommendedName>
</protein>
<evidence type="ECO:0000313" key="2">
    <source>
        <dbReference type="Proteomes" id="UP001493487"/>
    </source>
</evidence>
<keyword evidence="2" id="KW-1185">Reference proteome</keyword>
<name>A0ABV1L3F4_9BACL</name>
<evidence type="ECO:0000313" key="1">
    <source>
        <dbReference type="EMBL" id="MEQ4486292.1"/>
    </source>
</evidence>
<gene>
    <name evidence="1" type="ORF">QJS35_28305</name>
</gene>
<reference evidence="1 2" key="1">
    <citation type="journal article" date="2023" name="Genome Announc.">
        <title>Pan-Genome Analyses of the Genus Cohnella and Proposal of the Novel Species Cohnella silvisoli sp. nov., Isolated from Forest Soil.</title>
        <authorList>
            <person name="Wang C."/>
            <person name="Mao L."/>
            <person name="Bao G."/>
            <person name="Zhu H."/>
        </authorList>
    </citation>
    <scope>NUCLEOTIDE SEQUENCE [LARGE SCALE GENOMIC DNA]</scope>
    <source>
        <strain evidence="1 2">NL03-T5-1</strain>
    </source>
</reference>
<evidence type="ECO:0008006" key="3">
    <source>
        <dbReference type="Google" id="ProtNLM"/>
    </source>
</evidence>
<accession>A0ABV1L3F4</accession>
<organism evidence="1 2">
    <name type="scientific">Cohnella silvisoli</name>
    <dbReference type="NCBI Taxonomy" id="2873699"/>
    <lineage>
        <taxon>Bacteria</taxon>
        <taxon>Bacillati</taxon>
        <taxon>Bacillota</taxon>
        <taxon>Bacilli</taxon>
        <taxon>Bacillales</taxon>
        <taxon>Paenibacillaceae</taxon>
        <taxon>Cohnella</taxon>
    </lineage>
</organism>
<dbReference type="SUPFAM" id="SSF51735">
    <property type="entry name" value="NAD(P)-binding Rossmann-fold domains"/>
    <property type="match status" value="1"/>
</dbReference>